<dbReference type="EMBL" id="LAZR01010776">
    <property type="protein sequence ID" value="KKM65117.1"/>
    <property type="molecule type" value="Genomic_DNA"/>
</dbReference>
<sequence length="94" mass="10143">MLDSPEPKQQFKRLRRLSAVEMIPPVIPTSSASEGVVAPASAPVPVARGVIFRCAQANLAQFDENAQLLEDGLGEIFGFDVKLGRPYDIQGCSE</sequence>
<gene>
    <name evidence="1" type="ORF">LCGC14_1494560</name>
</gene>
<organism evidence="1">
    <name type="scientific">marine sediment metagenome</name>
    <dbReference type="NCBI Taxonomy" id="412755"/>
    <lineage>
        <taxon>unclassified sequences</taxon>
        <taxon>metagenomes</taxon>
        <taxon>ecological metagenomes</taxon>
    </lineage>
</organism>
<evidence type="ECO:0000313" key="1">
    <source>
        <dbReference type="EMBL" id="KKM65117.1"/>
    </source>
</evidence>
<protein>
    <submittedName>
        <fullName evidence="1">Uncharacterized protein</fullName>
    </submittedName>
</protein>
<name>A0A0F9M7D4_9ZZZZ</name>
<proteinExistence type="predicted"/>
<accession>A0A0F9M7D4</accession>
<dbReference type="AlphaFoldDB" id="A0A0F9M7D4"/>
<reference evidence="1" key="1">
    <citation type="journal article" date="2015" name="Nature">
        <title>Complex archaea that bridge the gap between prokaryotes and eukaryotes.</title>
        <authorList>
            <person name="Spang A."/>
            <person name="Saw J.H."/>
            <person name="Jorgensen S.L."/>
            <person name="Zaremba-Niedzwiedzka K."/>
            <person name="Martijn J."/>
            <person name="Lind A.E."/>
            <person name="van Eijk R."/>
            <person name="Schleper C."/>
            <person name="Guy L."/>
            <person name="Ettema T.J."/>
        </authorList>
    </citation>
    <scope>NUCLEOTIDE SEQUENCE</scope>
</reference>
<comment type="caution">
    <text evidence="1">The sequence shown here is derived from an EMBL/GenBank/DDBJ whole genome shotgun (WGS) entry which is preliminary data.</text>
</comment>